<gene>
    <name evidence="1" type="ORF">CYFA0S_01e06865g</name>
</gene>
<organism evidence="1">
    <name type="scientific">Cyberlindnera fabianii</name>
    <name type="common">Yeast</name>
    <name type="synonym">Hansenula fabianii</name>
    <dbReference type="NCBI Taxonomy" id="36022"/>
    <lineage>
        <taxon>Eukaryota</taxon>
        <taxon>Fungi</taxon>
        <taxon>Dikarya</taxon>
        <taxon>Ascomycota</taxon>
        <taxon>Saccharomycotina</taxon>
        <taxon>Saccharomycetes</taxon>
        <taxon>Phaffomycetales</taxon>
        <taxon>Phaffomycetaceae</taxon>
        <taxon>Cyberlindnera</taxon>
    </lineage>
</organism>
<dbReference type="AlphaFoldDB" id="A0A061AHN6"/>
<reference evidence="1" key="1">
    <citation type="journal article" date="2014" name="Genome Announc.">
        <title>Genome sequence of the yeast Cyberlindnera fabianii (Hansenula fabianii).</title>
        <authorList>
            <person name="Freel K.C."/>
            <person name="Sarilar V."/>
            <person name="Neuveglise C."/>
            <person name="Devillers H."/>
            <person name="Friedrich A."/>
            <person name="Schacherer J."/>
        </authorList>
    </citation>
    <scope>NUCLEOTIDE SEQUENCE</scope>
    <source>
        <strain evidence="1">YJS4271</strain>
    </source>
</reference>
<sequence length="153" mass="17105">MRATGGGALPHKSKQMLVAGTTMGSIIVNMTPWKWEHRSGKWLKKCGGLSHENATDFHISSQRTDIYTHYWGPFSTTPFLLLFCHTVAMLFPHKLGPGNRKSSSMLKSVMVPLYDAKYSPVPVSVVYAVRHVLALIKTLDRAMKVSHRGGYYV</sequence>
<proteinExistence type="predicted"/>
<evidence type="ECO:0000313" key="1">
    <source>
        <dbReference type="EMBL" id="CDR37057.1"/>
    </source>
</evidence>
<name>A0A061AHN6_CYBFA</name>
<dbReference type="EMBL" id="LK052886">
    <property type="protein sequence ID" value="CDR37057.1"/>
    <property type="molecule type" value="Genomic_DNA"/>
</dbReference>
<protein>
    <submittedName>
        <fullName evidence="1">CYFA0S01e06865g1_1</fullName>
    </submittedName>
</protein>
<accession>A0A061AHN6</accession>